<feature type="domain" description="BTB" evidence="1">
    <location>
        <begin position="23"/>
        <end position="96"/>
    </location>
</feature>
<dbReference type="AlphaFoldDB" id="A0A015JRI1"/>
<dbReference type="Pfam" id="PF07534">
    <property type="entry name" value="TLD"/>
    <property type="match status" value="1"/>
</dbReference>
<evidence type="ECO:0000313" key="4">
    <source>
        <dbReference type="Proteomes" id="UP000022910"/>
    </source>
</evidence>
<dbReference type="EMBL" id="JEMT01016760">
    <property type="protein sequence ID" value="EXX69935.1"/>
    <property type="molecule type" value="Genomic_DNA"/>
</dbReference>
<dbReference type="STRING" id="1432141.A0A015JRI1"/>
<comment type="caution">
    <text evidence="3">The sequence shown here is derived from an EMBL/GenBank/DDBJ whole genome shotgun (WGS) entry which is preliminary data.</text>
</comment>
<name>A0A015JRI1_RHIIW</name>
<dbReference type="InterPro" id="IPR006571">
    <property type="entry name" value="TLDc_dom"/>
</dbReference>
<dbReference type="Pfam" id="PF00651">
    <property type="entry name" value="BTB"/>
    <property type="match status" value="1"/>
</dbReference>
<reference evidence="3 4" key="1">
    <citation type="submission" date="2014-02" db="EMBL/GenBank/DDBJ databases">
        <title>Single nucleus genome sequencing reveals high similarity among nuclei of an endomycorrhizal fungus.</title>
        <authorList>
            <person name="Lin K."/>
            <person name="Geurts R."/>
            <person name="Zhang Z."/>
            <person name="Limpens E."/>
            <person name="Saunders D.G."/>
            <person name="Mu D."/>
            <person name="Pang E."/>
            <person name="Cao H."/>
            <person name="Cha H."/>
            <person name="Lin T."/>
            <person name="Zhou Q."/>
            <person name="Shang Y."/>
            <person name="Li Y."/>
            <person name="Ivanov S."/>
            <person name="Sharma T."/>
            <person name="Velzen R.V."/>
            <person name="Ruijter N.D."/>
            <person name="Aanen D.K."/>
            <person name="Win J."/>
            <person name="Kamoun S."/>
            <person name="Bisseling T."/>
            <person name="Huang S."/>
        </authorList>
    </citation>
    <scope>NUCLEOTIDE SEQUENCE [LARGE SCALE GENOMIC DNA]</scope>
    <source>
        <strain evidence="4">DAOM197198w</strain>
    </source>
</reference>
<dbReference type="PROSITE" id="PS51886">
    <property type="entry name" value="TLDC"/>
    <property type="match status" value="1"/>
</dbReference>
<sequence length="473" mass="55266">MTSIFHSNLSKDLSLILNNSDDYNVIIQVGKNQNVKEFQAHSVILRARSPYFKSAFSNKWATKKNNMIMFTKPNITPRIFETILKYIYTGELDLTKQLCEDILELLIASDELLLEELVEYLQEYLIQQQKNWVQQNSVFILNKFASYKKLQDYCLESACEDSQPFITSKNSLLLDKDILYSILERNDLQIKEIDAWNYLIKWGIEQTPGFESENNDVSKWTNENYKNLEKTLRQFIPLIRFTEISPIDFFDKVRPYKDIIPNHIYDEVEDFYYKGIIPETINLPHRVGKIESKIIKSKHANIIINWINKKGLRTINDPHYEFKLIYRGSDDGINNNSFKNKCKGQIASLVVIKVQGSEKIFGGYSSIGFNSIGNLLLIKNNNGWPSYYSLNNFIFSFENIKDTHNMKISRVINSSKAILDYYDNGFNFGQGSLCMKYQNLYVNNRNGIYENNLNTDIVYTIEEIETFNVIRCK</sequence>
<keyword evidence="4" id="KW-1185">Reference proteome</keyword>
<protein>
    <recommendedName>
        <fullName evidence="5">Serine-enriched protein</fullName>
    </recommendedName>
</protein>
<dbReference type="SMR" id="A0A015JRI1"/>
<dbReference type="PROSITE" id="PS50097">
    <property type="entry name" value="BTB"/>
    <property type="match status" value="1"/>
</dbReference>
<dbReference type="InterPro" id="IPR000210">
    <property type="entry name" value="BTB/POZ_dom"/>
</dbReference>
<dbReference type="OrthoDB" id="2370416at2759"/>
<dbReference type="SUPFAM" id="SSF54695">
    <property type="entry name" value="POZ domain"/>
    <property type="match status" value="1"/>
</dbReference>
<dbReference type="Proteomes" id="UP000022910">
    <property type="component" value="Unassembled WGS sequence"/>
</dbReference>
<dbReference type="SMART" id="SM00225">
    <property type="entry name" value="BTB"/>
    <property type="match status" value="1"/>
</dbReference>
<dbReference type="PANTHER" id="PTHR24410:SF23">
    <property type="entry name" value="BTB DOMAIN-CONTAINING PROTEIN-RELATED"/>
    <property type="match status" value="1"/>
</dbReference>
<gene>
    <name evidence="3" type="ORF">RirG_091950</name>
</gene>
<feature type="domain" description="TLDc" evidence="2">
    <location>
        <begin position="293"/>
        <end position="470"/>
    </location>
</feature>
<evidence type="ECO:0000259" key="2">
    <source>
        <dbReference type="PROSITE" id="PS51886"/>
    </source>
</evidence>
<evidence type="ECO:0000313" key="3">
    <source>
        <dbReference type="EMBL" id="EXX69935.1"/>
    </source>
</evidence>
<accession>A0A015JRI1</accession>
<dbReference type="PANTHER" id="PTHR24410">
    <property type="entry name" value="HL07962P-RELATED"/>
    <property type="match status" value="1"/>
</dbReference>
<dbReference type="HOGENOM" id="CLU_021542_0_1_1"/>
<dbReference type="Gene3D" id="1.25.40.420">
    <property type="match status" value="1"/>
</dbReference>
<proteinExistence type="predicted"/>
<dbReference type="Gene3D" id="3.30.710.10">
    <property type="entry name" value="Potassium Channel Kv1.1, Chain A"/>
    <property type="match status" value="1"/>
</dbReference>
<evidence type="ECO:0000259" key="1">
    <source>
        <dbReference type="PROSITE" id="PS50097"/>
    </source>
</evidence>
<dbReference type="InterPro" id="IPR051481">
    <property type="entry name" value="BTB-POZ/Galectin-3-binding"/>
</dbReference>
<evidence type="ECO:0008006" key="5">
    <source>
        <dbReference type="Google" id="ProtNLM"/>
    </source>
</evidence>
<dbReference type="CDD" id="cd18186">
    <property type="entry name" value="BTB_POZ_ZBTB_KLHL-like"/>
    <property type="match status" value="1"/>
</dbReference>
<dbReference type="InterPro" id="IPR011333">
    <property type="entry name" value="SKP1/BTB/POZ_sf"/>
</dbReference>
<organism evidence="3 4">
    <name type="scientific">Rhizophagus irregularis (strain DAOM 197198w)</name>
    <name type="common">Glomus intraradices</name>
    <dbReference type="NCBI Taxonomy" id="1432141"/>
    <lineage>
        <taxon>Eukaryota</taxon>
        <taxon>Fungi</taxon>
        <taxon>Fungi incertae sedis</taxon>
        <taxon>Mucoromycota</taxon>
        <taxon>Glomeromycotina</taxon>
        <taxon>Glomeromycetes</taxon>
        <taxon>Glomerales</taxon>
        <taxon>Glomeraceae</taxon>
        <taxon>Rhizophagus</taxon>
    </lineage>
</organism>